<dbReference type="Pfam" id="PF12849">
    <property type="entry name" value="PBP_like_2"/>
    <property type="match status" value="1"/>
</dbReference>
<protein>
    <submittedName>
        <fullName evidence="2">Phosphate ABC transporter substrate-binding protein</fullName>
    </submittedName>
</protein>
<evidence type="ECO:0000259" key="1">
    <source>
        <dbReference type="Pfam" id="PF12849"/>
    </source>
</evidence>
<sequence length="111" mass="12316">KNQGAICVIGVSWIGDKSDSTNLTFLDNVRVMSVSTEDTATPENSYKPYQAYIQLQKYPLKRNIYILLNNTHNGLAVGFSTFMASDKGQRIILKAGILPATQPVRAVKIKR</sequence>
<dbReference type="Proteomes" id="UP000824112">
    <property type="component" value="Unassembled WGS sequence"/>
</dbReference>
<comment type="caution">
    <text evidence="2">The sequence shown here is derived from an EMBL/GenBank/DDBJ whole genome shotgun (WGS) entry which is preliminary data.</text>
</comment>
<dbReference type="AlphaFoldDB" id="A0A9D1SD63"/>
<evidence type="ECO:0000313" key="2">
    <source>
        <dbReference type="EMBL" id="HIU56074.1"/>
    </source>
</evidence>
<accession>A0A9D1SD63</accession>
<feature type="domain" description="PBP" evidence="1">
    <location>
        <begin position="2"/>
        <end position="87"/>
    </location>
</feature>
<proteinExistence type="predicted"/>
<dbReference type="InterPro" id="IPR024370">
    <property type="entry name" value="PBP_domain"/>
</dbReference>
<gene>
    <name evidence="2" type="ORF">IAB03_09760</name>
</gene>
<reference evidence="2" key="2">
    <citation type="journal article" date="2021" name="PeerJ">
        <title>Extensive microbial diversity within the chicken gut microbiome revealed by metagenomics and culture.</title>
        <authorList>
            <person name="Gilroy R."/>
            <person name="Ravi A."/>
            <person name="Getino M."/>
            <person name="Pursley I."/>
            <person name="Horton D.L."/>
            <person name="Alikhan N.F."/>
            <person name="Baker D."/>
            <person name="Gharbi K."/>
            <person name="Hall N."/>
            <person name="Watson M."/>
            <person name="Adriaenssens E.M."/>
            <person name="Foster-Nyarko E."/>
            <person name="Jarju S."/>
            <person name="Secka A."/>
            <person name="Antonio M."/>
            <person name="Oren A."/>
            <person name="Chaudhuri R.R."/>
            <person name="La Ragione R."/>
            <person name="Hildebrand F."/>
            <person name="Pallen M.J."/>
        </authorList>
    </citation>
    <scope>NUCLEOTIDE SEQUENCE</scope>
    <source>
        <strain evidence="2">CHK158-818</strain>
    </source>
</reference>
<feature type="non-terminal residue" evidence="2">
    <location>
        <position position="1"/>
    </location>
</feature>
<dbReference type="Gene3D" id="3.40.190.10">
    <property type="entry name" value="Periplasmic binding protein-like II"/>
    <property type="match status" value="2"/>
</dbReference>
<evidence type="ECO:0000313" key="3">
    <source>
        <dbReference type="Proteomes" id="UP000824112"/>
    </source>
</evidence>
<reference evidence="2" key="1">
    <citation type="submission" date="2020-10" db="EMBL/GenBank/DDBJ databases">
        <authorList>
            <person name="Gilroy R."/>
        </authorList>
    </citation>
    <scope>NUCLEOTIDE SEQUENCE</scope>
    <source>
        <strain evidence="2">CHK158-818</strain>
    </source>
</reference>
<name>A0A9D1SD63_9BACT</name>
<dbReference type="EMBL" id="DVNA01000226">
    <property type="protein sequence ID" value="HIU56074.1"/>
    <property type="molecule type" value="Genomic_DNA"/>
</dbReference>
<dbReference type="SUPFAM" id="SSF53850">
    <property type="entry name" value="Periplasmic binding protein-like II"/>
    <property type="match status" value="1"/>
</dbReference>
<organism evidence="2 3">
    <name type="scientific">Candidatus Gallibacteroides avistercoris</name>
    <dbReference type="NCBI Taxonomy" id="2840833"/>
    <lineage>
        <taxon>Bacteria</taxon>
        <taxon>Pseudomonadati</taxon>
        <taxon>Bacteroidota</taxon>
        <taxon>Bacteroidia</taxon>
        <taxon>Bacteroidales</taxon>
        <taxon>Bacteroidaceae</taxon>
        <taxon>Bacteroidaceae incertae sedis</taxon>
        <taxon>Candidatus Gallibacteroides</taxon>
    </lineage>
</organism>